<keyword evidence="3 5" id="KW-0342">GTP-binding</keyword>
<dbReference type="GO" id="GO:0005525">
    <property type="term" value="F:GTP binding"/>
    <property type="evidence" value="ECO:0007669"/>
    <property type="project" value="UniProtKB-KW"/>
</dbReference>
<dbReference type="PANTHER" id="PTHR10218">
    <property type="entry name" value="GTP-BINDING PROTEIN ALPHA SUBUNIT"/>
    <property type="match status" value="1"/>
</dbReference>
<dbReference type="PROSITE" id="PS51882">
    <property type="entry name" value="G_ALPHA"/>
    <property type="match status" value="1"/>
</dbReference>
<keyword evidence="9" id="KW-1185">Reference proteome</keyword>
<dbReference type="FunFam" id="3.40.50.300:FF:000692">
    <property type="entry name" value="Guanine nucleotide-binding protein subunit alpha"/>
    <property type="match status" value="1"/>
</dbReference>
<dbReference type="HOGENOM" id="CLU_014184_1_1_1"/>
<dbReference type="PRINTS" id="PR00318">
    <property type="entry name" value="GPROTEINA"/>
</dbReference>
<keyword evidence="4" id="KW-0807">Transducer</keyword>
<feature type="binding site" evidence="5">
    <location>
        <begin position="337"/>
        <end position="343"/>
    </location>
    <ligand>
        <name>GTP</name>
        <dbReference type="ChEBI" id="CHEBI:37565"/>
    </ligand>
</feature>
<proteinExistence type="predicted"/>
<evidence type="ECO:0000256" key="1">
    <source>
        <dbReference type="ARBA" id="ARBA00022723"/>
    </source>
</evidence>
<evidence type="ECO:0000256" key="2">
    <source>
        <dbReference type="ARBA" id="ARBA00022741"/>
    </source>
</evidence>
<keyword evidence="6" id="KW-0460">Magnesium</keyword>
<organism evidence="8 9">
    <name type="scientific">Botryobasidium botryosum (strain FD-172 SS1)</name>
    <dbReference type="NCBI Taxonomy" id="930990"/>
    <lineage>
        <taxon>Eukaryota</taxon>
        <taxon>Fungi</taxon>
        <taxon>Dikarya</taxon>
        <taxon>Basidiomycota</taxon>
        <taxon>Agaricomycotina</taxon>
        <taxon>Agaricomycetes</taxon>
        <taxon>Cantharellales</taxon>
        <taxon>Botryobasidiaceae</taxon>
        <taxon>Botryobasidium</taxon>
    </lineage>
</organism>
<dbReference type="PANTHER" id="PTHR10218:SF360">
    <property type="entry name" value="GUANINE NUCLEOTIDE-BINDING PROTEIN SUBUNIT ALPHA HOMOLOG"/>
    <property type="match status" value="1"/>
</dbReference>
<feature type="region of interest" description="Disordered" evidence="7">
    <location>
        <begin position="245"/>
        <end position="264"/>
    </location>
</feature>
<feature type="binding site" evidence="5">
    <location>
        <begin position="436"/>
        <end position="439"/>
    </location>
    <ligand>
        <name>GTP</name>
        <dbReference type="ChEBI" id="CHEBI:37565"/>
    </ligand>
</feature>
<dbReference type="GO" id="GO:0005834">
    <property type="term" value="C:heterotrimeric G-protein complex"/>
    <property type="evidence" value="ECO:0007669"/>
    <property type="project" value="TreeGrafter"/>
</dbReference>
<dbReference type="Pfam" id="PF00503">
    <property type="entry name" value="G-alpha"/>
    <property type="match status" value="1"/>
</dbReference>
<dbReference type="GO" id="GO:0031683">
    <property type="term" value="F:G-protein beta/gamma-subunit complex binding"/>
    <property type="evidence" value="ECO:0007669"/>
    <property type="project" value="InterPro"/>
</dbReference>
<gene>
    <name evidence="8" type="ORF">BOTBODRAFT_55144</name>
</gene>
<evidence type="ECO:0000256" key="4">
    <source>
        <dbReference type="ARBA" id="ARBA00023224"/>
    </source>
</evidence>
<dbReference type="OrthoDB" id="5817230at2759"/>
<dbReference type="InterPro" id="IPR011025">
    <property type="entry name" value="GproteinA_insert"/>
</dbReference>
<feature type="binding site" evidence="6">
    <location>
        <position position="343"/>
    </location>
    <ligand>
        <name>Mg(2+)</name>
        <dbReference type="ChEBI" id="CHEBI:18420"/>
    </ligand>
</feature>
<dbReference type="InterPro" id="IPR027417">
    <property type="entry name" value="P-loop_NTPase"/>
</dbReference>
<dbReference type="SUPFAM" id="SSF52540">
    <property type="entry name" value="P-loop containing nucleoside triphosphate hydrolases"/>
    <property type="match status" value="1"/>
</dbReference>
<feature type="compositionally biased region" description="Low complexity" evidence="7">
    <location>
        <begin position="135"/>
        <end position="170"/>
    </location>
</feature>
<dbReference type="GO" id="GO:0007188">
    <property type="term" value="P:adenylate cyclase-modulating G protein-coupled receptor signaling pathway"/>
    <property type="evidence" value="ECO:0007669"/>
    <property type="project" value="TreeGrafter"/>
</dbReference>
<feature type="region of interest" description="Disordered" evidence="7">
    <location>
        <begin position="128"/>
        <end position="185"/>
    </location>
</feature>
<evidence type="ECO:0008006" key="10">
    <source>
        <dbReference type="Google" id="ProtNLM"/>
    </source>
</evidence>
<dbReference type="STRING" id="930990.A0A067MHF9"/>
<dbReference type="GO" id="GO:0001664">
    <property type="term" value="F:G protein-coupled receptor binding"/>
    <property type="evidence" value="ECO:0007669"/>
    <property type="project" value="TreeGrafter"/>
</dbReference>
<evidence type="ECO:0000313" key="9">
    <source>
        <dbReference type="Proteomes" id="UP000027195"/>
    </source>
</evidence>
<dbReference type="InterPro" id="IPR001019">
    <property type="entry name" value="Gprotein_alpha_su"/>
</dbReference>
<name>A0A067MHF9_BOTB1</name>
<dbReference type="GO" id="GO:0005737">
    <property type="term" value="C:cytoplasm"/>
    <property type="evidence" value="ECO:0007669"/>
    <property type="project" value="TreeGrafter"/>
</dbReference>
<evidence type="ECO:0000256" key="5">
    <source>
        <dbReference type="PIRSR" id="PIRSR601019-1"/>
    </source>
</evidence>
<dbReference type="EMBL" id="KL198035">
    <property type="protein sequence ID" value="KDQ14964.1"/>
    <property type="molecule type" value="Genomic_DNA"/>
</dbReference>
<dbReference type="CDD" id="cd00066">
    <property type="entry name" value="G-alpha"/>
    <property type="match status" value="1"/>
</dbReference>
<dbReference type="GO" id="GO:0003924">
    <property type="term" value="F:GTPase activity"/>
    <property type="evidence" value="ECO:0007669"/>
    <property type="project" value="InterPro"/>
</dbReference>
<keyword evidence="2 5" id="KW-0547">Nucleotide-binding</keyword>
<feature type="binding site" evidence="5">
    <location>
        <begin position="312"/>
        <end position="313"/>
    </location>
    <ligand>
        <name>GTP</name>
        <dbReference type="ChEBI" id="CHEBI:37565"/>
    </ligand>
</feature>
<dbReference type="SUPFAM" id="SSF47895">
    <property type="entry name" value="Transducin (alpha subunit), insertion domain"/>
    <property type="match status" value="1"/>
</dbReference>
<dbReference type="Gene3D" id="1.10.400.10">
    <property type="entry name" value="GI Alpha 1, domain 2-like"/>
    <property type="match status" value="1"/>
</dbReference>
<dbReference type="AlphaFoldDB" id="A0A067MHF9"/>
<accession>A0A067MHF9</accession>
<dbReference type="GO" id="GO:0046872">
    <property type="term" value="F:metal ion binding"/>
    <property type="evidence" value="ECO:0007669"/>
    <property type="project" value="UniProtKB-KW"/>
</dbReference>
<dbReference type="SMART" id="SM00275">
    <property type="entry name" value="G_alpha"/>
    <property type="match status" value="1"/>
</dbReference>
<dbReference type="Gene3D" id="3.40.50.300">
    <property type="entry name" value="P-loop containing nucleotide triphosphate hydrolases"/>
    <property type="match status" value="2"/>
</dbReference>
<sequence>MPPFARRLDSDPFAALLAPPRNESQPERDLRIKLEKDAKKVSDKIDEQIRADKEAMKKRSQNEVKLLLLGQSESGKSTLLKQFQLLYSPKSLDLERASWRTVVYLNIIKSIRQILDVLDREREDQESRLKTALRSNSATSSDDDSPPIASSSKANISASGSSSSGVNTASHQRRHHHRPLLSPATTQELLTLRMRLLPLLSMEDPLADKLGSHGVGVKKDGSRHEVLVRRGWQLASRAVGLRKKMSRSGVGKDAMNLEGNGKQSADDRFGWEDQVSASTARLMEASRQDVKALWEHPTIRNLLKRRKLRLEDSSSFFLDDLDRIASLQYVPSDNDILRARVRTMGVSESVFDIQVGPMSVIHWRLFDVGGARGQRQTWVPFFEDANAIIFLAPISAFDQYLEEDARTNRVDDSLQLFTSICANPLLKSAHLVLFLNKVDVLQKKLAMGVKVRRYITSYGDRPNAVAPVTQYFRAHFGRVFYRCEEKEPRGRQLYAHLTSVVDTLATQTIISSVRTAIFQDHLRESALI</sequence>
<protein>
    <recommendedName>
        <fullName evidence="10">G-alpha-domain-containing protein</fullName>
    </recommendedName>
</protein>
<keyword evidence="1 6" id="KW-0479">Metal-binding</keyword>
<dbReference type="InParanoid" id="A0A067MHF9"/>
<reference evidence="9" key="1">
    <citation type="journal article" date="2014" name="Proc. Natl. Acad. Sci. U.S.A.">
        <title>Extensive sampling of basidiomycete genomes demonstrates inadequacy of the white-rot/brown-rot paradigm for wood decay fungi.</title>
        <authorList>
            <person name="Riley R."/>
            <person name="Salamov A.A."/>
            <person name="Brown D.W."/>
            <person name="Nagy L.G."/>
            <person name="Floudas D."/>
            <person name="Held B.W."/>
            <person name="Levasseur A."/>
            <person name="Lombard V."/>
            <person name="Morin E."/>
            <person name="Otillar R."/>
            <person name="Lindquist E.A."/>
            <person name="Sun H."/>
            <person name="LaButti K.M."/>
            <person name="Schmutz J."/>
            <person name="Jabbour D."/>
            <person name="Luo H."/>
            <person name="Baker S.E."/>
            <person name="Pisabarro A.G."/>
            <person name="Walton J.D."/>
            <person name="Blanchette R.A."/>
            <person name="Henrissat B."/>
            <person name="Martin F."/>
            <person name="Cullen D."/>
            <person name="Hibbett D.S."/>
            <person name="Grigoriev I.V."/>
        </authorList>
    </citation>
    <scope>NUCLEOTIDE SEQUENCE [LARGE SCALE GENOMIC DNA]</scope>
    <source>
        <strain evidence="9">FD-172 SS1</strain>
    </source>
</reference>
<dbReference type="Proteomes" id="UP000027195">
    <property type="component" value="Unassembled WGS sequence"/>
</dbReference>
<evidence type="ECO:0000313" key="8">
    <source>
        <dbReference type="EMBL" id="KDQ14964.1"/>
    </source>
</evidence>
<evidence type="ECO:0000256" key="6">
    <source>
        <dbReference type="PIRSR" id="PIRSR601019-2"/>
    </source>
</evidence>
<evidence type="ECO:0000256" key="3">
    <source>
        <dbReference type="ARBA" id="ARBA00023134"/>
    </source>
</evidence>
<evidence type="ECO:0000256" key="7">
    <source>
        <dbReference type="SAM" id="MobiDB-lite"/>
    </source>
</evidence>